<accession>A0ACC1WZK3</accession>
<gene>
    <name evidence="1" type="ORF">OWV82_023296</name>
</gene>
<dbReference type="EMBL" id="CM051406">
    <property type="protein sequence ID" value="KAJ4703380.1"/>
    <property type="molecule type" value="Genomic_DNA"/>
</dbReference>
<name>A0ACC1WZK3_MELAZ</name>
<proteinExistence type="predicted"/>
<sequence length="200" mass="23321">MEEDIDEEAPQVPKVRGRHIKKRALKNKALSVSFDEKDLKDYVTGFHKRKKKRRKEGQRQQEELERRKRLEERKKRKLEREFVLYGGAPPPTDSAADEAEEYHEGDEEREPVSSATGTTMYDNGDMKVTVTTSDLSPEEENFLDEKRPAAVPRSIAVDKKHNIPVNKSKSFKKAAKHKSRSKPQNKRNKRKGKKKNQKRR</sequence>
<evidence type="ECO:0000313" key="2">
    <source>
        <dbReference type="Proteomes" id="UP001164539"/>
    </source>
</evidence>
<keyword evidence="2" id="KW-1185">Reference proteome</keyword>
<dbReference type="Proteomes" id="UP001164539">
    <property type="component" value="Chromosome 13"/>
</dbReference>
<evidence type="ECO:0000313" key="1">
    <source>
        <dbReference type="EMBL" id="KAJ4703380.1"/>
    </source>
</evidence>
<comment type="caution">
    <text evidence="1">The sequence shown here is derived from an EMBL/GenBank/DDBJ whole genome shotgun (WGS) entry which is preliminary data.</text>
</comment>
<reference evidence="1 2" key="1">
    <citation type="journal article" date="2023" name="Science">
        <title>Complex scaffold remodeling in plant triterpene biosynthesis.</title>
        <authorList>
            <person name="De La Pena R."/>
            <person name="Hodgson H."/>
            <person name="Liu J.C."/>
            <person name="Stephenson M.J."/>
            <person name="Martin A.C."/>
            <person name="Owen C."/>
            <person name="Harkess A."/>
            <person name="Leebens-Mack J."/>
            <person name="Jimenez L.E."/>
            <person name="Osbourn A."/>
            <person name="Sattely E.S."/>
        </authorList>
    </citation>
    <scope>NUCLEOTIDE SEQUENCE [LARGE SCALE GENOMIC DNA]</scope>
    <source>
        <strain evidence="2">cv. JPN11</strain>
        <tissue evidence="1">Leaf</tissue>
    </source>
</reference>
<protein>
    <submittedName>
        <fullName evidence="1">Ribosomal RNA-processing protein 17-like</fullName>
    </submittedName>
</protein>
<organism evidence="1 2">
    <name type="scientific">Melia azedarach</name>
    <name type="common">Chinaberry tree</name>
    <dbReference type="NCBI Taxonomy" id="155640"/>
    <lineage>
        <taxon>Eukaryota</taxon>
        <taxon>Viridiplantae</taxon>
        <taxon>Streptophyta</taxon>
        <taxon>Embryophyta</taxon>
        <taxon>Tracheophyta</taxon>
        <taxon>Spermatophyta</taxon>
        <taxon>Magnoliopsida</taxon>
        <taxon>eudicotyledons</taxon>
        <taxon>Gunneridae</taxon>
        <taxon>Pentapetalae</taxon>
        <taxon>rosids</taxon>
        <taxon>malvids</taxon>
        <taxon>Sapindales</taxon>
        <taxon>Meliaceae</taxon>
        <taxon>Melia</taxon>
    </lineage>
</organism>